<dbReference type="Proteomes" id="UP000499080">
    <property type="component" value="Unassembled WGS sequence"/>
</dbReference>
<reference evidence="1 2" key="1">
    <citation type="journal article" date="2019" name="Sci. Rep.">
        <title>Orb-weaving spider Araneus ventricosus genome elucidates the spidroin gene catalogue.</title>
        <authorList>
            <person name="Kono N."/>
            <person name="Nakamura H."/>
            <person name="Ohtoshi R."/>
            <person name="Moran D.A.P."/>
            <person name="Shinohara A."/>
            <person name="Yoshida Y."/>
            <person name="Fujiwara M."/>
            <person name="Mori M."/>
            <person name="Tomita M."/>
            <person name="Arakawa K."/>
        </authorList>
    </citation>
    <scope>NUCLEOTIDE SEQUENCE [LARGE SCALE GENOMIC DNA]</scope>
</reference>
<evidence type="ECO:0000313" key="1">
    <source>
        <dbReference type="EMBL" id="GBL93757.1"/>
    </source>
</evidence>
<accession>A0A4Y2BPX5</accession>
<keyword evidence="2" id="KW-1185">Reference proteome</keyword>
<comment type="caution">
    <text evidence="1">The sequence shown here is derived from an EMBL/GenBank/DDBJ whole genome shotgun (WGS) entry which is preliminary data.</text>
</comment>
<name>A0A4Y2BPX5_ARAVE</name>
<evidence type="ECO:0000313" key="2">
    <source>
        <dbReference type="Proteomes" id="UP000499080"/>
    </source>
</evidence>
<dbReference type="AlphaFoldDB" id="A0A4Y2BPX5"/>
<organism evidence="1 2">
    <name type="scientific">Araneus ventricosus</name>
    <name type="common">Orbweaver spider</name>
    <name type="synonym">Epeira ventricosa</name>
    <dbReference type="NCBI Taxonomy" id="182803"/>
    <lineage>
        <taxon>Eukaryota</taxon>
        <taxon>Metazoa</taxon>
        <taxon>Ecdysozoa</taxon>
        <taxon>Arthropoda</taxon>
        <taxon>Chelicerata</taxon>
        <taxon>Arachnida</taxon>
        <taxon>Araneae</taxon>
        <taxon>Araneomorphae</taxon>
        <taxon>Entelegynae</taxon>
        <taxon>Araneoidea</taxon>
        <taxon>Araneidae</taxon>
        <taxon>Araneus</taxon>
    </lineage>
</organism>
<protein>
    <submittedName>
        <fullName evidence="1">Uncharacterized protein</fullName>
    </submittedName>
</protein>
<gene>
    <name evidence="1" type="ORF">AVEN_166794_1</name>
</gene>
<dbReference type="EMBL" id="BGPR01000096">
    <property type="protein sequence ID" value="GBL93757.1"/>
    <property type="molecule type" value="Genomic_DNA"/>
</dbReference>
<sequence>MKYSAKIFTWSRIEHSGETAVKKFSLFYQCRNSYGNRPDLEQSRPVHLSDSLGSSVEAGVLMAITGHGPTSPVGGTHYRRQRASSIQPYYCTHQGGETPLTYPVAFHPCTRGVPQWDRRE</sequence>
<proteinExistence type="predicted"/>